<accession>A0A157ZUX7</accession>
<dbReference type="EMBL" id="FCOE02000003">
    <property type="protein sequence ID" value="SAK48717.1"/>
    <property type="molecule type" value="Genomic_DNA"/>
</dbReference>
<dbReference type="RefSeq" id="WP_143327966.1">
    <property type="nucleotide sequence ID" value="NZ_FCOE02000003.1"/>
</dbReference>
<dbReference type="Proteomes" id="UP000054911">
    <property type="component" value="Unassembled WGS sequence"/>
</dbReference>
<proteinExistence type="predicted"/>
<evidence type="ECO:0000313" key="1">
    <source>
        <dbReference type="EMBL" id="SAK48717.1"/>
    </source>
</evidence>
<dbReference type="AlphaFoldDB" id="A0A157ZUX7"/>
<keyword evidence="2" id="KW-1185">Reference proteome</keyword>
<reference evidence="1" key="1">
    <citation type="submission" date="2016-01" db="EMBL/GenBank/DDBJ databases">
        <authorList>
            <person name="Peeters C."/>
        </authorList>
    </citation>
    <scope>NUCLEOTIDE SEQUENCE [LARGE SCALE GENOMIC DNA]</scope>
    <source>
        <strain evidence="1">LMG 29323</strain>
    </source>
</reference>
<gene>
    <name evidence="1" type="ORF">AWB80_01258</name>
</gene>
<protein>
    <submittedName>
        <fullName evidence="1">Uncharacterized protein</fullName>
    </submittedName>
</protein>
<organism evidence="1 2">
    <name type="scientific">Caballeronia pedi</name>
    <dbReference type="NCBI Taxonomy" id="1777141"/>
    <lineage>
        <taxon>Bacteria</taxon>
        <taxon>Pseudomonadati</taxon>
        <taxon>Pseudomonadota</taxon>
        <taxon>Betaproteobacteria</taxon>
        <taxon>Burkholderiales</taxon>
        <taxon>Burkholderiaceae</taxon>
        <taxon>Caballeronia</taxon>
    </lineage>
</organism>
<evidence type="ECO:0000313" key="2">
    <source>
        <dbReference type="Proteomes" id="UP000054911"/>
    </source>
</evidence>
<dbReference type="STRING" id="1777141.AWB80_01258"/>
<name>A0A157ZUX7_9BURK</name>
<dbReference type="OrthoDB" id="9102629at2"/>
<sequence length="193" mass="21728">MPGIDSYITQVSTLIFETDEGERQASALIEFGGWDYKKKTLTPINVFALSAKPAAPVLTWVLDSLAAAAEARRLDGDKALAQLFANKTDARDFRMILRDAGDVWVNDRHRVALRKCGWFDSDPTWTYPVISGVFTLSERRASSLVIECVSLEFRSRTSLESRLSRPSYARNDGVATVRFFKRPKSRDFPLLFG</sequence>
<comment type="caution">
    <text evidence="1">The sequence shown here is derived from an EMBL/GenBank/DDBJ whole genome shotgun (WGS) entry which is preliminary data.</text>
</comment>